<keyword evidence="2" id="KW-1185">Reference proteome</keyword>
<organism evidence="1 2">
    <name type="scientific">Clonostachys rosea f. rosea IK726</name>
    <dbReference type="NCBI Taxonomy" id="1349383"/>
    <lineage>
        <taxon>Eukaryota</taxon>
        <taxon>Fungi</taxon>
        <taxon>Dikarya</taxon>
        <taxon>Ascomycota</taxon>
        <taxon>Pezizomycotina</taxon>
        <taxon>Sordariomycetes</taxon>
        <taxon>Hypocreomycetidae</taxon>
        <taxon>Hypocreales</taxon>
        <taxon>Bionectriaceae</taxon>
        <taxon>Clonostachys</taxon>
    </lineage>
</organism>
<accession>A0ACA9TYY8</accession>
<proteinExistence type="predicted"/>
<gene>
    <name evidence="1" type="ORF">CRV2_00004956</name>
</gene>
<comment type="caution">
    <text evidence="1">The sequence shown here is derived from an EMBL/GenBank/DDBJ whole genome shotgun (WGS) entry which is preliminary data.</text>
</comment>
<dbReference type="Proteomes" id="UP000836387">
    <property type="component" value="Unassembled WGS sequence"/>
</dbReference>
<reference evidence="1" key="2">
    <citation type="submission" date="2021-10" db="EMBL/GenBank/DDBJ databases">
        <authorList>
            <person name="Piombo E."/>
        </authorList>
    </citation>
    <scope>NUCLEOTIDE SEQUENCE</scope>
</reference>
<protein>
    <submittedName>
        <fullName evidence="1">Uncharacterized protein</fullName>
    </submittedName>
</protein>
<reference evidence="1" key="1">
    <citation type="submission" date="2020-04" db="EMBL/GenBank/DDBJ databases">
        <authorList>
            <person name="Broberg M."/>
        </authorList>
    </citation>
    <scope>NUCLEOTIDE SEQUENCE</scope>
</reference>
<dbReference type="EMBL" id="CADEHS020000010">
    <property type="protein sequence ID" value="CAG9946077.1"/>
    <property type="molecule type" value="Genomic_DNA"/>
</dbReference>
<sequence>MHAKAFLLSAAAATAAAATTTANRFPSTCNSMVIPLLTGFPEPPSALGTLVNFSTSTECSMTFPASAPSEIVSYGSALQKWYSSHSAEIKSGLASCSEIGVFTEVGGCGKALVAANTGKATGGASSATTTSAASVSATDSETKGTISSSSSEGIGARETGMAAAVVAAAGLVAAVL</sequence>
<evidence type="ECO:0000313" key="1">
    <source>
        <dbReference type="EMBL" id="CAG9946077.1"/>
    </source>
</evidence>
<evidence type="ECO:0000313" key="2">
    <source>
        <dbReference type="Proteomes" id="UP000836387"/>
    </source>
</evidence>
<name>A0ACA9TYY8_BIOOC</name>